<keyword evidence="1" id="KW-0732">Signal</keyword>
<reference evidence="2 3" key="1">
    <citation type="submission" date="2018-10" db="EMBL/GenBank/DDBJ databases">
        <title>Complete Genome Sequence and Transcriptomic Profiles of a Marine Bacterium, Pseudoalteromonas agarivorans Hao 2018.</title>
        <authorList>
            <person name="Hao L."/>
        </authorList>
    </citation>
    <scope>NUCLEOTIDE SEQUENCE [LARGE SCALE GENOMIC DNA]</scope>
    <source>
        <strain evidence="2 3">Hao 2018</strain>
    </source>
</reference>
<feature type="signal peptide" evidence="1">
    <location>
        <begin position="1"/>
        <end position="19"/>
    </location>
</feature>
<dbReference type="SUPFAM" id="SSF69318">
    <property type="entry name" value="Integrin alpha N-terminal domain"/>
    <property type="match status" value="2"/>
</dbReference>
<sequence>MHLKLFLIIFCLLSYKVNAEPTQEDVVPSSFSFSSSKILEGYYASCGATSSVYVDEFKPSGVECNYKDSDNNTHTTYVAKLPSTIEENLILQNGTLDLQGTTLVIEGDFIQAGGTVSLNGGSLIVKGDYRIQKPTGEPGLYTYSFGKLLMQSDEESVLVYGDFINDSTISSTNNLTAGTLEVKGHFSQLSTYSRASGRYSFKTSGTHKVILSGTEQQIVHFDNPGNSYSLFNQLLIENSSLAGVDFKTKAYVSSTLYKTSTPITNSENLTLSGQAIIEGGIWESDLSIDTYSASWVLSRDQLIKGNFYIDGAGVNLADYSLTVEGDLIHSDGDLNVNKGSLIVKGDYRVQKPVDDAIGEYTYSSGILLMQNANASVLVYGNFTMDSQEGSRDGLYLSAGTLEIKGDFSQLSSYSGVYNFKASGTHKVILSGDQQQTVYFDDADNNYSLFSQLEITNTSLDGVYFDTPAAVSSVLFNTTTPIVNSKNIALVGSAIINGGVWNNDITINNNDATWLLSADQTINGNFYIDGSEVNLDGFTLTIKGDLIQSDGELSIAQGSLVVNGDYRLQTLTAIPGEYNYSYGALLMQSNNDRVLVNGDFVTDARSANNNSNLSAGTLEVKGDFSQLSTSSGQYNFRAIGTHKVILSGNKQQMIHFDDPSYKYSQFSQLDITNNSDAGVVFTTEALVGSALSPTTTPITHSENIVLSGPAVINGGVWADNITVNANSSPWVLNTDHTIKGNLYLSGSKVNLNGYTLSVEGDVVQADGELTVAQGHLDIQGNYRIQKPTDIPSEYLASSGALVMKAAEDSVFVGGDFITFSNPNNSKNQDLTAGILEVKGNFSSLGRYSFIASGTHKVVLSGTAQQKVFLDRSKYNESRLNELLISNSSSSGAVFESEVVIGSKLYSSTSVINNSENLVLSGQAVIEGAVWLNSLTVSENSSPWVLTNDQVIKGSLFVTGSEVNLNGKSLTVEGSLLHTGGEVDIARGSLVINGDYLIQKPTDVPGEYTYSSGILLMQNAEDSVLVGGDFVMDSYKGAQDGSYLSAGTLELKGDFTQLSTYSGIYNFRASGTHKVILSGNEEQTVHFDNPSANNSQFNQLEITNTSVLGINFETASLVAGTLYSTETPISNSSNIILTGTATIDTGVWENNLTINQTSSPWVMTKDLIILGSLYISGSEINLNGQTLTVKGDLIHSDGELNINQGGLVINGNYRVQAPSDIAGEFAKSRGVLLMQSAEDRVLVNGNFYIHSDYNVNKDGDLSAGVLEILGDFTLLGNYGFKTSGTHKVALSGSQHQTVHFDNTKFDSARFNELLIANSSESGVSFDTPVVVSSKLYTTTTAVTNSENIVLSGQAIIEDNVWPYNISVSDNSNAWVLSSDTLIKGDFYIKGSEVNLNTKVLKVEGSLTHSDGDLNIANGELIVGGDYRVQTPTTIPNQYTYSRGALLMQNPTDKVLVSGDFVIDTNNYSSSESYLSAGVLEVKGDFRQLSSYSNYSFKATGTHKVILSGSEQQIVYFEDPTYRYSHFSELQILNSSLQGVEFETQSVVTSLLYSTETPILNSSNIVLSGFAAIEGDFWKDSLSVDKVSSTWVLSRDQVIKGDFNFTGAEVNLNGHTLSVEGNLTQSAGDLYVAAGSLTVGGNYRIQTPTNTPNEYTNSYGILIMQSADDSVAVAGDFVTDSSQYSSSDTLNKGTLEIKGNLSVLRRYNLVPSDDFKVILSGDDQQTVFFTDYSYSYFSELELENTVETLFSSNVQVTSLFNHNQNPFVLQGSDNIFVDYDGDEVLDNVDHFPLDASESADTDLDGIGDNADPDTDVDGDGLSNLIEIANGLDPLNPNDANADFDSDGLTNAEEIASGTNLNVADSDGDGVNDNVEIANGSDPLDENSIVGPLGVLSLFNDINADGVHDWISYNEDEQHTIVKFYSGDSFDLLNEFTVTYPFDDVVFYTLQDRDFDDVQELGVFGFDISKNRYQLLVHSGASGAKLGAWNWPAALGDVSFEALADLTGDGIQEYAISGVHLINGTRQLVVKDGMTRGNYYTFKWPNQWDSPKFVVMTDITLDGTPEVALHGKHERLDKGQLFIYDGANPNSKLDVYNWNPLWDDISLHQMDDLDGDGTTDWGQFGKRKDDGRYQWLVKKGSDKRGVIRTFSWPNDLINVKPLLVSDRTDDGIREVAIIGSHPTTDKVFVRVNDGRLANQRIANFSWPGTWEDTLVVEVGDLNNDGFNEFALLGYTKTNRAVQVIVKDGRLTTEYGRYTLPGKWEGISLSHYDTNNDDVEDIVISGISQTQQALVLTSLDGKDLTLLGSQIIN</sequence>
<dbReference type="EMBL" id="CP033065">
    <property type="protein sequence ID" value="AYM85588.1"/>
    <property type="molecule type" value="Genomic_DNA"/>
</dbReference>
<dbReference type="InterPro" id="IPR028974">
    <property type="entry name" value="TSP_type-3_rpt"/>
</dbReference>
<dbReference type="GO" id="GO:0005509">
    <property type="term" value="F:calcium ion binding"/>
    <property type="evidence" value="ECO:0007669"/>
    <property type="project" value="InterPro"/>
</dbReference>
<dbReference type="Proteomes" id="UP000279995">
    <property type="component" value="Chromosome I"/>
</dbReference>
<proteinExistence type="predicted"/>
<feature type="chain" id="PRO_5042096655" evidence="1">
    <location>
        <begin position="20"/>
        <end position="2308"/>
    </location>
</feature>
<gene>
    <name evidence="2" type="ORF">D9T18_02195</name>
</gene>
<protein>
    <submittedName>
        <fullName evidence="2">Uncharacterized protein</fullName>
    </submittedName>
</protein>
<evidence type="ECO:0000256" key="1">
    <source>
        <dbReference type="SAM" id="SignalP"/>
    </source>
</evidence>
<name>A0AAD0XBR7_9GAMM</name>
<organism evidence="2 3">
    <name type="scientific">Pseudoalteromonas agarivorans</name>
    <dbReference type="NCBI Taxonomy" id="176102"/>
    <lineage>
        <taxon>Bacteria</taxon>
        <taxon>Pseudomonadati</taxon>
        <taxon>Pseudomonadota</taxon>
        <taxon>Gammaproteobacteria</taxon>
        <taxon>Alteromonadales</taxon>
        <taxon>Pseudoalteromonadaceae</taxon>
        <taxon>Pseudoalteromonas</taxon>
    </lineage>
</organism>
<dbReference type="RefSeq" id="WP_121636951.1">
    <property type="nucleotide sequence ID" value="NZ_CP033065.1"/>
</dbReference>
<dbReference type="InterPro" id="IPR028994">
    <property type="entry name" value="Integrin_alpha_N"/>
</dbReference>
<evidence type="ECO:0000313" key="2">
    <source>
        <dbReference type="EMBL" id="AYM85588.1"/>
    </source>
</evidence>
<dbReference type="Gene3D" id="4.10.1080.10">
    <property type="entry name" value="TSP type-3 repeat"/>
    <property type="match status" value="1"/>
</dbReference>
<accession>A0AAD0XBR7</accession>
<evidence type="ECO:0000313" key="3">
    <source>
        <dbReference type="Proteomes" id="UP000279995"/>
    </source>
</evidence>